<dbReference type="Gene3D" id="3.40.50.300">
    <property type="entry name" value="P-loop containing nucleotide triphosphate hydrolases"/>
    <property type="match status" value="1"/>
</dbReference>
<protein>
    <submittedName>
        <fullName evidence="2">Uncharacterized protein</fullName>
    </submittedName>
</protein>
<dbReference type="OrthoDB" id="9757917at2"/>
<name>A0A060JD79_9MICO</name>
<evidence type="ECO:0000313" key="2">
    <source>
        <dbReference type="EMBL" id="AIC47831.1"/>
    </source>
</evidence>
<evidence type="ECO:0000256" key="1">
    <source>
        <dbReference type="SAM" id="MobiDB-lite"/>
    </source>
</evidence>
<dbReference type="eggNOG" id="COG1112">
    <property type="taxonomic scope" value="Bacteria"/>
</dbReference>
<reference evidence="2 3" key="1">
    <citation type="journal article" date="2014" name="Int. J. Syst. Evol. Microbiol.">
        <title>Rhodoluna lacicola gen. nov., sp. nov., a planktonic freshwater bacterium with stream-lined genome.</title>
        <authorList>
            <person name="Hahn M."/>
            <person name="Schmidt J."/>
            <person name="Taipale S.J."/>
            <person name="Doolittle W.F."/>
            <person name="Koll U."/>
        </authorList>
    </citation>
    <scope>NUCLEOTIDE SEQUENCE [LARGE SCALE GENOMIC DNA]</scope>
    <source>
        <strain evidence="2 3">MWH-Ta8</strain>
    </source>
</reference>
<organism evidence="2 3">
    <name type="scientific">Rhodoluna lacicola</name>
    <dbReference type="NCBI Taxonomy" id="529884"/>
    <lineage>
        <taxon>Bacteria</taxon>
        <taxon>Bacillati</taxon>
        <taxon>Actinomycetota</taxon>
        <taxon>Actinomycetes</taxon>
        <taxon>Micrococcales</taxon>
        <taxon>Microbacteriaceae</taxon>
        <taxon>Luna cluster</taxon>
        <taxon>Luna-1 subcluster</taxon>
        <taxon>Rhodoluna</taxon>
    </lineage>
</organism>
<dbReference type="AlphaFoldDB" id="A0A060JD79"/>
<dbReference type="RefSeq" id="WP_038502870.1">
    <property type="nucleotide sequence ID" value="NZ_CP007490.1"/>
</dbReference>
<accession>A0A060JD79</accession>
<feature type="region of interest" description="Disordered" evidence="1">
    <location>
        <begin position="1191"/>
        <end position="1214"/>
    </location>
</feature>
<dbReference type="InterPro" id="IPR027417">
    <property type="entry name" value="P-loop_NTPase"/>
</dbReference>
<dbReference type="STRING" id="529884.Rhola_00010330"/>
<proteinExistence type="predicted"/>
<dbReference type="SUPFAM" id="SSF52540">
    <property type="entry name" value="P-loop containing nucleoside triphosphate hydrolases"/>
    <property type="match status" value="1"/>
</dbReference>
<dbReference type="KEGG" id="rla:Rhola_00010330"/>
<dbReference type="EMBL" id="CP007490">
    <property type="protein sequence ID" value="AIC47831.1"/>
    <property type="molecule type" value="Genomic_DNA"/>
</dbReference>
<evidence type="ECO:0000313" key="3">
    <source>
        <dbReference type="Proteomes" id="UP000067708"/>
    </source>
</evidence>
<keyword evidence="3" id="KW-1185">Reference proteome</keyword>
<feature type="compositionally biased region" description="Basic and acidic residues" evidence="1">
    <location>
        <begin position="1194"/>
        <end position="1214"/>
    </location>
</feature>
<dbReference type="HOGENOM" id="CLU_000788_1_0_11"/>
<dbReference type="Proteomes" id="UP000067708">
    <property type="component" value="Chromosome"/>
</dbReference>
<gene>
    <name evidence="2" type="ORF">Rhola_00010330</name>
</gene>
<sequence>MVAIEDWAKWQEEICAIGVTNPLIHFAANSFGQIDLERSHPGGFSQFVTGGQTLLSNLVRDPLAFSRALSAARRIKAKSDRISNNFGIETLHLIGGLANFEADGFDLNIPILLWPVSMVRKADDYEIALDGEPIVNPALVEALDTCYGIKLNEADLLARQNESSDLIPVTVLNFLANLAGDTANLDLKRILVISNFTTVISELLADIDKRGNPLLEALMGEPSEGLADIDVPELNLVVDADATQMRIVSRALAGQSFAVETLPGCGYTQTVVNVIAGLVHDSKRVLVVAPRRQTLNEIADRFSEIGLPGIAVRADSTWVDLVAGISRNEKAQPDNVEAIRNERIAAEAEIDKYFDALNATDPELGVSVARVLRELSALSALARPALTSARIPSEKLLSHLDRTNALELLHQAHDLGEFKYGPQDSAWYQAVFESPTQVEQILGTAKKLHEETFPKLSSQLSEFTAKVNFKSAATVEDWGTYLRLFVGIRDTLDRFVADVFDRPLTELIAATAPRKGAERNQMSGGNRRRLKKLAKEYLRAGMHVADMHTALKDIQQQREQWQLYCSIPSAPQVPTGINDALISYQEFVEDLEKIQQHLDPDSEEPALIKLSLPSLQLKLRSLANDTDALANLGDRALVMSRIREAGLAGLARDLGKLHTTREHIALELDQAWWQSALESVVARDGSVLGYSAHQIESNELRFRAAYLAQIAIGAKTVAHELSIRWNSALASAPNEATALKQLLRTRQASFAQVAQIAPSLWPALAPAVLVSPFQVAAELTKSQQFDAVLVLDAAGTTVAENLPALSRAKQVIAFGDDAIAAPTGFEIESRPTQIGREVAVESIFSQVRRAFGAEVLRKSYRSTSQALGELINREFYQNRIQFLPTAAEYQGQRNFTLELVTEGNRAKTTIEGATESLDAELQHTVELIFNHALWHPQQSLLVASASKVHADRIRAAVIEGLKSRSSLSAFFDLHGREKFEVTPIAELTHRLVDRVIFSLGFGRTSHGAVLSNFGQLSEPDGRRYLANLLVSAREEITVVSCFAAEDMPSDRLANGALILKDLLNATAAQPVPAAKVLDPMLGDLSIRLKKLGARVDDTFSRDLPLVVSYAKTSAVIEPDWSIPGQSRTEKFRIRPGLLTAMGWKYIRVYSFELFSDPQSVAIRIAEQLGLQVTKQPLPLFDSDDQAFEDTDIAWGDRGDSNDMRLEQDKPPHWG</sequence>